<feature type="domain" description="WW" evidence="3">
    <location>
        <begin position="285"/>
        <end position="312"/>
    </location>
</feature>
<dbReference type="Proteomes" id="UP000626109">
    <property type="component" value="Unassembled WGS sequence"/>
</dbReference>
<dbReference type="PROSITE" id="PS50020">
    <property type="entry name" value="WW_DOMAIN_2"/>
    <property type="match status" value="2"/>
</dbReference>
<dbReference type="Gene3D" id="2.20.70.10">
    <property type="match status" value="1"/>
</dbReference>
<evidence type="ECO:0000256" key="2">
    <source>
        <dbReference type="SAM" id="MobiDB-lite"/>
    </source>
</evidence>
<feature type="coiled-coil region" evidence="1">
    <location>
        <begin position="1027"/>
        <end position="1061"/>
    </location>
</feature>
<evidence type="ECO:0000256" key="1">
    <source>
        <dbReference type="SAM" id="Coils"/>
    </source>
</evidence>
<dbReference type="InterPro" id="IPR036020">
    <property type="entry name" value="WW_dom_sf"/>
</dbReference>
<reference evidence="4" key="1">
    <citation type="submission" date="2021-02" db="EMBL/GenBank/DDBJ databases">
        <authorList>
            <person name="Dougan E. K."/>
            <person name="Rhodes N."/>
            <person name="Thang M."/>
            <person name="Chan C."/>
        </authorList>
    </citation>
    <scope>NUCLEOTIDE SEQUENCE</scope>
</reference>
<evidence type="ECO:0000313" key="5">
    <source>
        <dbReference type="Proteomes" id="UP000626109"/>
    </source>
</evidence>
<feature type="region of interest" description="Disordered" evidence="2">
    <location>
        <begin position="1382"/>
        <end position="1403"/>
    </location>
</feature>
<dbReference type="EMBL" id="CAJNNW010036672">
    <property type="protein sequence ID" value="CAE8736548.1"/>
    <property type="molecule type" value="Genomic_DNA"/>
</dbReference>
<feature type="compositionally biased region" description="Low complexity" evidence="2">
    <location>
        <begin position="641"/>
        <end position="652"/>
    </location>
</feature>
<comment type="caution">
    <text evidence="4">The sequence shown here is derived from an EMBL/GenBank/DDBJ whole genome shotgun (WGS) entry which is preliminary data.</text>
</comment>
<name>A0A813LRT7_POLGL</name>
<protein>
    <recommendedName>
        <fullName evidence="3">WW domain-containing protein</fullName>
    </recommendedName>
</protein>
<feature type="compositionally biased region" description="Pro residues" evidence="2">
    <location>
        <begin position="1350"/>
        <end position="1360"/>
    </location>
</feature>
<feature type="compositionally biased region" description="Basic and acidic residues" evidence="2">
    <location>
        <begin position="108"/>
        <end position="122"/>
    </location>
</feature>
<feature type="region of interest" description="Disordered" evidence="2">
    <location>
        <begin position="606"/>
        <end position="652"/>
    </location>
</feature>
<feature type="region of interest" description="Disordered" evidence="2">
    <location>
        <begin position="1297"/>
        <end position="1322"/>
    </location>
</feature>
<feature type="region of interest" description="Disordered" evidence="2">
    <location>
        <begin position="58"/>
        <end position="134"/>
    </location>
</feature>
<dbReference type="PROSITE" id="PS01159">
    <property type="entry name" value="WW_DOMAIN_1"/>
    <property type="match status" value="1"/>
</dbReference>
<gene>
    <name evidence="4" type="ORF">PGLA2088_LOCUS48367</name>
</gene>
<dbReference type="InterPro" id="IPR001202">
    <property type="entry name" value="WW_dom"/>
</dbReference>
<sequence length="1540" mass="167443">MRRLANGFRGFRSSSTNLAAGSGALGASAIIKAAGTEQSDDKLGLKLEVKAESVAAEAALASSTAGGSAEAAAEASTRQSTGTLSISKEALASTRPAASSSDVPQTPETERREAFTPERKEAFTPATPWDGSCTPLSAAGVGSSFAMGPSRPGTPDDAIVPVKALEPLAEDSNGWSFAERSHYVSSQGLVKIPGEEPVLRFLTDCLSSAPLPAPWFLHRDDAGSVFYANTSTGETSWKHPLEETLLELAGVCRVCISLSHALREPCLANLRSTWEATAKEDFGKWYAIPGPGGREYYCNSESGLTMWEHPAEVLLPAQYMKMRAAERLLDDNYVTDIMMLSAAATNESGGSFYSKGVMGSTASTAAPGFRKALTADGDMDAEDVQIQLAQTVMELEKERANTEKLRSYCAGLSDRMEIAEKNAQEASSLFSKAEQTQLLERTHAEEARAGLDAEVKAKFELTVADLEAERARANQASEKCAELETRHKLAEERAQEADLRFSQSQLRLDEMAVTSSVPQPDPEVHGRLSQAEAELEAERVRTKQARAMCDDLRNSHQKALEDVQEARLAEEQVLSRLASVQLALEELRCATPATPGSNFLDTLEEGRERDEQALPSKEGSVISNDATGGTGDRALSRRVAQEQQDQQNKEVQQQYEEAVRRAEQAIAEHAELAQRHQAALAELKEAEGAKDSATYRVTELEKEVQHQAAEAAMEISTAAAERQNYERQLQELRGQLERKHEEENTQQVTQELQLEETKRDLGKQLLDATSSSNAYQEQLEKTALELFHSKLSGEQVAERADRAEAELLVGTVRLEQADAECSTWRSRHEAAVNEVAEAEAARKSLEGTLDHLRHELKDMEAALSAGGDDRVAVLQAALANEQHRLDELLQSQAALDRNKQQLESQLQDAAASTRALQAKLAQTTDELGSAQSAKEDALNCKARAEAESQHALQLAQAAETARLEIEARLKEMESTQKLNALQETQLFEASTTALKAAMAETIAEVGSARTATEEAQRRQAQAEAETHQALQLAREAEMQLAREAEERVLGIESKLRETEATTQLESQLQDAAASTRALQAKLAQTTDELGSAQSAKEDALNCKAQAEDNSQHALQLAQAAETARLEIEARLHEMESTQKLNALQETQLFEASTTALKAAMAETIAEVGSARTATEEAQRCQAQAEAETHQALQLAREAEMQLAREAEERVLGIESKLRETEATTQLESQLQDAAASTRALQAKLAQTTDELGSAQSAKEDALNCKARAEAESQHALQLAQAAETARLEIEARLKEMESTQKLESTQMPFPPSLASPPVVASDEVELEPPNLEQHVANASEEISLESTQMPSPPELPPPPAVTSDEVELEPPKLKEIPLEATQMPFAPKPPPPPDVKPPPPPDVAPDEVVLDPPPVEQAGLSASVELKIPGTTTGLERKRKTAYGRSGDKAARMAAALLAQQIRQIRAESELTRRQIEDAERFAQDRVHYIPIANSIQKQQKLNKKVMFQTAQNRKITHPAGLGVWRRETVQAGDAEANSC</sequence>
<feature type="region of interest" description="Disordered" evidence="2">
    <location>
        <begin position="1342"/>
        <end position="1368"/>
    </location>
</feature>
<feature type="coiled-coil region" evidence="1">
    <location>
        <begin position="381"/>
        <end position="500"/>
    </location>
</feature>
<dbReference type="SMART" id="SM00456">
    <property type="entry name" value="WW"/>
    <property type="match status" value="2"/>
</dbReference>
<feature type="coiled-coil region" evidence="1">
    <location>
        <begin position="1189"/>
        <end position="1223"/>
    </location>
</feature>
<evidence type="ECO:0000259" key="3">
    <source>
        <dbReference type="PROSITE" id="PS50020"/>
    </source>
</evidence>
<accession>A0A813LRT7</accession>
<proteinExistence type="predicted"/>
<feature type="compositionally biased region" description="Polar residues" evidence="2">
    <location>
        <begin position="96"/>
        <end position="107"/>
    </location>
</feature>
<organism evidence="4 5">
    <name type="scientific">Polarella glacialis</name>
    <name type="common">Dinoflagellate</name>
    <dbReference type="NCBI Taxonomy" id="89957"/>
    <lineage>
        <taxon>Eukaryota</taxon>
        <taxon>Sar</taxon>
        <taxon>Alveolata</taxon>
        <taxon>Dinophyceae</taxon>
        <taxon>Suessiales</taxon>
        <taxon>Suessiaceae</taxon>
        <taxon>Polarella</taxon>
    </lineage>
</organism>
<dbReference type="SUPFAM" id="SSF51045">
    <property type="entry name" value="WW domain"/>
    <property type="match status" value="2"/>
</dbReference>
<dbReference type="CDD" id="cd00201">
    <property type="entry name" value="WW"/>
    <property type="match status" value="1"/>
</dbReference>
<feature type="compositionally biased region" description="Low complexity" evidence="2">
    <location>
        <begin position="58"/>
        <end position="77"/>
    </location>
</feature>
<keyword evidence="1" id="KW-0175">Coiled coil</keyword>
<feature type="compositionally biased region" description="Pro residues" evidence="2">
    <location>
        <begin position="1386"/>
        <end position="1403"/>
    </location>
</feature>
<feature type="coiled-coil region" evidence="1">
    <location>
        <begin position="528"/>
        <end position="569"/>
    </location>
</feature>
<feature type="domain" description="WW" evidence="3">
    <location>
        <begin position="209"/>
        <end position="242"/>
    </location>
</feature>
<evidence type="ECO:0000313" key="4">
    <source>
        <dbReference type="EMBL" id="CAE8736548.1"/>
    </source>
</evidence>
<dbReference type="Pfam" id="PF00397">
    <property type="entry name" value="WW"/>
    <property type="match status" value="1"/>
</dbReference>
<feature type="coiled-coil region" evidence="1">
    <location>
        <begin position="828"/>
        <end position="919"/>
    </location>
</feature>